<dbReference type="EMBL" id="JAIZAY010000017">
    <property type="protein sequence ID" value="KAJ8025570.1"/>
    <property type="molecule type" value="Genomic_DNA"/>
</dbReference>
<name>A0A9Q0YN80_HOLLE</name>
<keyword evidence="2" id="KW-1185">Reference proteome</keyword>
<dbReference type="AlphaFoldDB" id="A0A9Q0YN80"/>
<gene>
    <name evidence="1" type="ORF">HOLleu_33162</name>
</gene>
<organism evidence="1 2">
    <name type="scientific">Holothuria leucospilota</name>
    <name type="common">Black long sea cucumber</name>
    <name type="synonym">Mertensiothuria leucospilota</name>
    <dbReference type="NCBI Taxonomy" id="206669"/>
    <lineage>
        <taxon>Eukaryota</taxon>
        <taxon>Metazoa</taxon>
        <taxon>Echinodermata</taxon>
        <taxon>Eleutherozoa</taxon>
        <taxon>Echinozoa</taxon>
        <taxon>Holothuroidea</taxon>
        <taxon>Aspidochirotacea</taxon>
        <taxon>Aspidochirotida</taxon>
        <taxon>Holothuriidae</taxon>
        <taxon>Holothuria</taxon>
    </lineage>
</organism>
<accession>A0A9Q0YN80</accession>
<comment type="caution">
    <text evidence="1">The sequence shown here is derived from an EMBL/GenBank/DDBJ whole genome shotgun (WGS) entry which is preliminary data.</text>
</comment>
<reference evidence="1" key="1">
    <citation type="submission" date="2021-10" db="EMBL/GenBank/DDBJ databases">
        <title>Tropical sea cucumber genome reveals ecological adaptation and Cuvierian tubules defense mechanism.</title>
        <authorList>
            <person name="Chen T."/>
        </authorList>
    </citation>
    <scope>NUCLEOTIDE SEQUENCE</scope>
    <source>
        <strain evidence="1">Nanhai2018</strain>
        <tissue evidence="1">Muscle</tissue>
    </source>
</reference>
<sequence>MIDTLPKNNGSNLEVAEVLGDDKGGRLQSVSNLPPVTFKGFFHSSSCIDVIADMVPLPFYKAHPKCFQLDIVVLKQGYPFILFNFVFPLCTFAVS</sequence>
<evidence type="ECO:0000313" key="1">
    <source>
        <dbReference type="EMBL" id="KAJ8025570.1"/>
    </source>
</evidence>
<proteinExistence type="predicted"/>
<dbReference type="Proteomes" id="UP001152320">
    <property type="component" value="Chromosome 17"/>
</dbReference>
<evidence type="ECO:0000313" key="2">
    <source>
        <dbReference type="Proteomes" id="UP001152320"/>
    </source>
</evidence>
<protein>
    <submittedName>
        <fullName evidence="1">Uncharacterized protein</fullName>
    </submittedName>
</protein>